<dbReference type="InterPro" id="IPR002295">
    <property type="entry name" value="N4/N6-MTase_EcoPI_Mod-like"/>
</dbReference>
<keyword evidence="2" id="KW-0489">Methyltransferase</keyword>
<gene>
    <name evidence="7" type="ORF">GCM10009810_07250</name>
</gene>
<dbReference type="PRINTS" id="PR00506">
    <property type="entry name" value="D21N6MTFRASE"/>
</dbReference>
<evidence type="ECO:0000259" key="6">
    <source>
        <dbReference type="Pfam" id="PF01555"/>
    </source>
</evidence>
<reference evidence="8" key="1">
    <citation type="journal article" date="2019" name="Int. J. Syst. Evol. Microbiol.">
        <title>The Global Catalogue of Microorganisms (GCM) 10K type strain sequencing project: providing services to taxonomists for standard genome sequencing and annotation.</title>
        <authorList>
            <consortium name="The Broad Institute Genomics Platform"/>
            <consortium name="The Broad Institute Genome Sequencing Center for Infectious Disease"/>
            <person name="Wu L."/>
            <person name="Ma J."/>
        </authorList>
    </citation>
    <scope>NUCLEOTIDE SEQUENCE [LARGE SCALE GENOMIC DNA]</scope>
    <source>
        <strain evidence="8">JCM 15591</strain>
    </source>
</reference>
<evidence type="ECO:0000256" key="1">
    <source>
        <dbReference type="ARBA" id="ARBA00006594"/>
    </source>
</evidence>
<dbReference type="Gene3D" id="3.40.50.150">
    <property type="entry name" value="Vaccinia Virus protein VP39"/>
    <property type="match status" value="1"/>
</dbReference>
<feature type="region of interest" description="Disordered" evidence="5">
    <location>
        <begin position="628"/>
        <end position="647"/>
    </location>
</feature>
<name>A0ABP4WAQ4_9MICO</name>
<evidence type="ECO:0000256" key="2">
    <source>
        <dbReference type="ARBA" id="ARBA00022603"/>
    </source>
</evidence>
<dbReference type="InterPro" id="IPR029063">
    <property type="entry name" value="SAM-dependent_MTases_sf"/>
</dbReference>
<comment type="caution">
    <text evidence="7">The sequence shown here is derived from an EMBL/GenBank/DDBJ whole genome shotgun (WGS) entry which is preliminary data.</text>
</comment>
<dbReference type="InterPro" id="IPR002941">
    <property type="entry name" value="DNA_methylase_N4/N6"/>
</dbReference>
<evidence type="ECO:0000256" key="5">
    <source>
        <dbReference type="SAM" id="MobiDB-lite"/>
    </source>
</evidence>
<keyword evidence="3" id="KW-0808">Transferase</keyword>
<accession>A0ABP4WAQ4</accession>
<feature type="domain" description="DNA methylase N-4/N-6" evidence="6">
    <location>
        <begin position="92"/>
        <end position="197"/>
    </location>
</feature>
<dbReference type="Proteomes" id="UP001501475">
    <property type="component" value="Unassembled WGS sequence"/>
</dbReference>
<dbReference type="Pfam" id="PF01555">
    <property type="entry name" value="N6_N4_Mtase"/>
    <property type="match status" value="2"/>
</dbReference>
<evidence type="ECO:0000313" key="8">
    <source>
        <dbReference type="Proteomes" id="UP001501475"/>
    </source>
</evidence>
<evidence type="ECO:0000256" key="3">
    <source>
        <dbReference type="ARBA" id="ARBA00022679"/>
    </source>
</evidence>
<keyword evidence="4" id="KW-0949">S-adenosyl-L-methionine</keyword>
<keyword evidence="8" id="KW-1185">Reference proteome</keyword>
<sequence>MKRNPKGRLELTWTGKDMALIPTENGKYDYAWVDPNDPRALEVKPIEVLERVGATDGPTGADENLLVIGDSGDALRALGTIPEYAQKYAGQVKLVYIDPPFNTEQTFEHYADQLEHSIWLTMMRDRIRDIKPLLAEDASVWVHLDDAEVHRMRLLLDEEFGAEHFVAEIAWQKSDTLRNDSQGFSSDFDIILVYRTSMGWSPNKMPRPDSMNAIYKSPDGDPRDWFNAGPTAPGARTHQGMVYAVQNPVTGALHYPLKNRCWALGQADILHMLSEYADYELRIIDDTERRAEVCGLPASQMREDVPAIMLRGDLDEARESATERHQAGQWPTFYFTGEHARGGPGKKTYIPTQGIPPRTWWPNSEVGSNRTAKTEVKAFTKGLAPFSTPKPEALIQRVISLGTARGDLVLDCFAGSGTTAAVAHKMGRRWVTVELSESNVGHFTGPRLKAVVNGEDPGGVTSKSERVPLDDLPEGITAQDAQSFNNLLNKVAKGLDGLDAATLKALRTATKTRDDKTVLWEGGGGFTVAKMGPSMYEVDDEDGSVYLSPEATNGAWSRAIAGQLKFTLTPDDPVFCGVRNRQRLAVIDGVADENVVRTVVEHLGPKERAVIVAKGVLPEAAELLQDLSPGSRMRKAPDDLFPKGTVN</sequence>
<organism evidence="7 8">
    <name type="scientific">Nostocoides vanveenii</name>
    <dbReference type="NCBI Taxonomy" id="330835"/>
    <lineage>
        <taxon>Bacteria</taxon>
        <taxon>Bacillati</taxon>
        <taxon>Actinomycetota</taxon>
        <taxon>Actinomycetes</taxon>
        <taxon>Micrococcales</taxon>
        <taxon>Intrasporangiaceae</taxon>
        <taxon>Nostocoides</taxon>
    </lineage>
</organism>
<protein>
    <recommendedName>
        <fullName evidence="6">DNA methylase N-4/N-6 domain-containing protein</fullName>
    </recommendedName>
</protein>
<feature type="domain" description="DNA methylase N-4/N-6" evidence="6">
    <location>
        <begin position="352"/>
        <end position="438"/>
    </location>
</feature>
<dbReference type="PROSITE" id="PS00092">
    <property type="entry name" value="N6_MTASE"/>
    <property type="match status" value="1"/>
</dbReference>
<evidence type="ECO:0000313" key="7">
    <source>
        <dbReference type="EMBL" id="GAA1749411.1"/>
    </source>
</evidence>
<dbReference type="EMBL" id="BAAAPN010000019">
    <property type="protein sequence ID" value="GAA1749411.1"/>
    <property type="molecule type" value="Genomic_DNA"/>
</dbReference>
<dbReference type="InterPro" id="IPR002052">
    <property type="entry name" value="DNA_methylase_N6_adenine_CS"/>
</dbReference>
<dbReference type="SUPFAM" id="SSF53335">
    <property type="entry name" value="S-adenosyl-L-methionine-dependent methyltransferases"/>
    <property type="match status" value="1"/>
</dbReference>
<feature type="region of interest" description="Disordered" evidence="5">
    <location>
        <begin position="348"/>
        <end position="367"/>
    </location>
</feature>
<proteinExistence type="inferred from homology"/>
<comment type="similarity">
    <text evidence="1">Belongs to the N(4)/N(6)-methyltransferase family.</text>
</comment>
<dbReference type="RefSeq" id="WP_344062234.1">
    <property type="nucleotide sequence ID" value="NZ_BAAAPN010000019.1"/>
</dbReference>
<evidence type="ECO:0000256" key="4">
    <source>
        <dbReference type="ARBA" id="ARBA00022691"/>
    </source>
</evidence>